<feature type="signal peptide" evidence="1">
    <location>
        <begin position="1"/>
        <end position="18"/>
    </location>
</feature>
<dbReference type="Pfam" id="PF03103">
    <property type="entry name" value="DUF243"/>
    <property type="match status" value="1"/>
</dbReference>
<evidence type="ECO:0000313" key="4">
    <source>
        <dbReference type="Proteomes" id="UP001314205"/>
    </source>
</evidence>
<proteinExistence type="predicted"/>
<dbReference type="Proteomes" id="UP001314205">
    <property type="component" value="Unassembled WGS sequence"/>
</dbReference>
<comment type="caution">
    <text evidence="3">The sequence shown here is derived from an EMBL/GenBank/DDBJ whole genome shotgun (WGS) entry which is preliminary data.</text>
</comment>
<reference evidence="3 4" key="1">
    <citation type="submission" date="2023-11" db="EMBL/GenBank/DDBJ databases">
        <authorList>
            <person name="Hedman E."/>
            <person name="Englund M."/>
            <person name="Stromberg M."/>
            <person name="Nyberg Akerstrom W."/>
            <person name="Nylinder S."/>
            <person name="Jareborg N."/>
            <person name="Kallberg Y."/>
            <person name="Kronander E."/>
        </authorList>
    </citation>
    <scope>NUCLEOTIDE SEQUENCE [LARGE SCALE GENOMIC DNA]</scope>
</reference>
<dbReference type="AlphaFoldDB" id="A0AAV1L2A6"/>
<feature type="domain" description="DUF243" evidence="2">
    <location>
        <begin position="316"/>
        <end position="416"/>
    </location>
</feature>
<dbReference type="PANTHER" id="PTHR31927">
    <property type="entry name" value="FI07246P-RELATED-RELATED"/>
    <property type="match status" value="1"/>
</dbReference>
<keyword evidence="4" id="KW-1185">Reference proteome</keyword>
<gene>
    <name evidence="3" type="ORF">PARMNEM_LOCUS8839</name>
</gene>
<protein>
    <recommendedName>
        <fullName evidence="2">DUF243 domain-containing protein</fullName>
    </recommendedName>
</protein>
<dbReference type="EMBL" id="CAVLGL010000082">
    <property type="protein sequence ID" value="CAK1588166.1"/>
    <property type="molecule type" value="Genomic_DNA"/>
</dbReference>
<feature type="chain" id="PRO_5044021665" description="DUF243 domain-containing protein" evidence="1">
    <location>
        <begin position="19"/>
        <end position="450"/>
    </location>
</feature>
<evidence type="ECO:0000259" key="2">
    <source>
        <dbReference type="SMART" id="SM00690"/>
    </source>
</evidence>
<dbReference type="GO" id="GO:0062129">
    <property type="term" value="C:chitin-based extracellular matrix"/>
    <property type="evidence" value="ECO:0007669"/>
    <property type="project" value="TreeGrafter"/>
</dbReference>
<evidence type="ECO:0000313" key="3">
    <source>
        <dbReference type="EMBL" id="CAK1588166.1"/>
    </source>
</evidence>
<dbReference type="PANTHER" id="PTHR31927:SF2">
    <property type="entry name" value="FI07246P-RELATED"/>
    <property type="match status" value="1"/>
</dbReference>
<dbReference type="GO" id="GO:0008010">
    <property type="term" value="F:structural constituent of chitin-based larval cuticle"/>
    <property type="evidence" value="ECO:0007669"/>
    <property type="project" value="TreeGrafter"/>
</dbReference>
<accession>A0AAV1L2A6</accession>
<name>A0AAV1L2A6_9NEOP</name>
<keyword evidence="1" id="KW-0732">Signal</keyword>
<dbReference type="GO" id="GO:0040003">
    <property type="term" value="P:chitin-based cuticle development"/>
    <property type="evidence" value="ECO:0007669"/>
    <property type="project" value="TreeGrafter"/>
</dbReference>
<sequence length="450" mass="50004">MLQDKILIFTILAGGTQAGYLYQKPAIPFELPARERVNVLNQKTANEIIFQSHGSAVSYSVPFEDYHFLKHHKAEYHNSPYNDPHATHDSTVLQKIVQQSENTYAKPNAVSSEPVLIPNQNVPTEGNIAIEQNVIQPSENVFAKPNIVLREPVLIPNQNVNNEGNVAVVQNVIHTDVVSNEPVLSVNQNVNNEGDAAIVQNLIQQLENAFAKPDIVPNEPILIPNQNVNNEGNVAIIQNLIQQLQSGFAKPDELPSDGNVAIVQNVIQQTESSFANNAPINNQLASITDNHAVIQNTIQQSEAAYLQPDVRDTVEPTITKHIYFHVPPPDIEEIPVYRPPVPPKKIYKIIFVKVPNQESANTVQLQQALYNRIAPVEEKTLIYVLANRPEPVQVLPLPPKPKPSEHEVFFVKYRANKISAPLPEPGNLLQENTDLNVEPILQPGLVNGKR</sequence>
<dbReference type="InterPro" id="IPR004145">
    <property type="entry name" value="DUF243"/>
</dbReference>
<dbReference type="SMART" id="SM00690">
    <property type="entry name" value="DM5"/>
    <property type="match status" value="1"/>
</dbReference>
<organism evidence="3 4">
    <name type="scientific">Parnassius mnemosyne</name>
    <name type="common">clouded apollo</name>
    <dbReference type="NCBI Taxonomy" id="213953"/>
    <lineage>
        <taxon>Eukaryota</taxon>
        <taxon>Metazoa</taxon>
        <taxon>Ecdysozoa</taxon>
        <taxon>Arthropoda</taxon>
        <taxon>Hexapoda</taxon>
        <taxon>Insecta</taxon>
        <taxon>Pterygota</taxon>
        <taxon>Neoptera</taxon>
        <taxon>Endopterygota</taxon>
        <taxon>Lepidoptera</taxon>
        <taxon>Glossata</taxon>
        <taxon>Ditrysia</taxon>
        <taxon>Papilionoidea</taxon>
        <taxon>Papilionidae</taxon>
        <taxon>Parnassiinae</taxon>
        <taxon>Parnassini</taxon>
        <taxon>Parnassius</taxon>
        <taxon>Driopa</taxon>
    </lineage>
</organism>
<evidence type="ECO:0000256" key="1">
    <source>
        <dbReference type="SAM" id="SignalP"/>
    </source>
</evidence>